<dbReference type="InterPro" id="IPR009562">
    <property type="entry name" value="DUF1178"/>
</dbReference>
<dbReference type="OrthoDB" id="9799894at2"/>
<comment type="caution">
    <text evidence="1">The sequence shown here is derived from an EMBL/GenBank/DDBJ whole genome shotgun (WGS) entry which is preliminary data.</text>
</comment>
<keyword evidence="2" id="KW-1185">Reference proteome</keyword>
<dbReference type="RefSeq" id="WP_133769880.1">
    <property type="nucleotide sequence ID" value="NZ_SNZR01000011.1"/>
</dbReference>
<protein>
    <submittedName>
        <fullName evidence="1">Uncharacterized protein</fullName>
    </submittedName>
</protein>
<accession>A0A4R7CCW9</accession>
<dbReference type="Pfam" id="PF06676">
    <property type="entry name" value="DUF1178"/>
    <property type="match status" value="1"/>
</dbReference>
<evidence type="ECO:0000313" key="1">
    <source>
        <dbReference type="EMBL" id="TDR95036.1"/>
    </source>
</evidence>
<dbReference type="Proteomes" id="UP000295122">
    <property type="component" value="Unassembled WGS sequence"/>
</dbReference>
<dbReference type="PIRSF" id="PIRSF032131">
    <property type="entry name" value="UCP032131"/>
    <property type="match status" value="1"/>
</dbReference>
<organism evidence="1 2">
    <name type="scientific">Enterovirga rhinocerotis</name>
    <dbReference type="NCBI Taxonomy" id="1339210"/>
    <lineage>
        <taxon>Bacteria</taxon>
        <taxon>Pseudomonadati</taxon>
        <taxon>Pseudomonadota</taxon>
        <taxon>Alphaproteobacteria</taxon>
        <taxon>Hyphomicrobiales</taxon>
        <taxon>Methylobacteriaceae</taxon>
        <taxon>Enterovirga</taxon>
    </lineage>
</organism>
<dbReference type="EMBL" id="SNZR01000011">
    <property type="protein sequence ID" value="TDR95036.1"/>
    <property type="molecule type" value="Genomic_DNA"/>
</dbReference>
<proteinExistence type="predicted"/>
<evidence type="ECO:0000313" key="2">
    <source>
        <dbReference type="Proteomes" id="UP000295122"/>
    </source>
</evidence>
<name>A0A4R7CCW9_9HYPH</name>
<gene>
    <name evidence="1" type="ORF">EV668_2328</name>
</gene>
<dbReference type="AlphaFoldDB" id="A0A4R7CCW9"/>
<reference evidence="1 2" key="1">
    <citation type="submission" date="2019-03" db="EMBL/GenBank/DDBJ databases">
        <title>Genomic Encyclopedia of Type Strains, Phase IV (KMG-IV): sequencing the most valuable type-strain genomes for metagenomic binning, comparative biology and taxonomic classification.</title>
        <authorList>
            <person name="Goeker M."/>
        </authorList>
    </citation>
    <scope>NUCLEOTIDE SEQUENCE [LARGE SCALE GENOMIC DNA]</scope>
    <source>
        <strain evidence="1 2">DSM 25903</strain>
    </source>
</reference>
<sequence>MIRYSLVCEAGHEFETWFPSGSAYDDQKARGLLSCPVCDSRDVRKAIMAPSVATKSSLSAAAADPAPVEAAAQPVTLLSEKEQAFRAMLKAVREQVTKNADYVGTGFAEEARRMHHGEIEQRSIYGETSPVEARALIEEGIEVHPLPPAPDDRN</sequence>